<reference evidence="3" key="1">
    <citation type="journal article" date="2019" name="Int. J. Syst. Evol. Microbiol.">
        <title>The Global Catalogue of Microorganisms (GCM) 10K type strain sequencing project: providing services to taxonomists for standard genome sequencing and annotation.</title>
        <authorList>
            <consortium name="The Broad Institute Genomics Platform"/>
            <consortium name="The Broad Institute Genome Sequencing Center for Infectious Disease"/>
            <person name="Wu L."/>
            <person name="Ma J."/>
        </authorList>
    </citation>
    <scope>NUCLEOTIDE SEQUENCE [LARGE SCALE GENOMIC DNA]</scope>
    <source>
        <strain evidence="3">JCM 17695</strain>
    </source>
</reference>
<dbReference type="Proteomes" id="UP001596512">
    <property type="component" value="Unassembled WGS sequence"/>
</dbReference>
<dbReference type="Gene3D" id="1.25.40.10">
    <property type="entry name" value="Tetratricopeptide repeat domain"/>
    <property type="match status" value="1"/>
</dbReference>
<dbReference type="Gene3D" id="3.40.50.300">
    <property type="entry name" value="P-loop containing nucleotide triphosphate hydrolases"/>
    <property type="match status" value="1"/>
</dbReference>
<evidence type="ECO:0000313" key="3">
    <source>
        <dbReference type="Proteomes" id="UP001596512"/>
    </source>
</evidence>
<feature type="repeat" description="TPR" evidence="1">
    <location>
        <begin position="542"/>
        <end position="575"/>
    </location>
</feature>
<keyword evidence="1" id="KW-0802">TPR repeat</keyword>
<keyword evidence="3" id="KW-1185">Reference proteome</keyword>
<dbReference type="EMBL" id="JBHTEY010000004">
    <property type="protein sequence ID" value="MFC7617278.1"/>
    <property type="molecule type" value="Genomic_DNA"/>
</dbReference>
<dbReference type="SUPFAM" id="SSF52540">
    <property type="entry name" value="P-loop containing nucleoside triphosphate hydrolases"/>
    <property type="match status" value="1"/>
</dbReference>
<dbReference type="PROSITE" id="PS50005">
    <property type="entry name" value="TPR"/>
    <property type="match status" value="2"/>
</dbReference>
<keyword evidence="2" id="KW-0067">ATP-binding</keyword>
<dbReference type="Pfam" id="PF13424">
    <property type="entry name" value="TPR_12"/>
    <property type="match status" value="2"/>
</dbReference>
<sequence>MPEACRGLPADEGFTGREPDLAALSEVLAERTDAQGPVSSVVVCTVAGLAGVGKTALAVRSAREFSGRVLFIDLHGFDPGRSVDPTAALAIFLRALGTPDEHIPPEQDAREVLYRSVLTALSEAGDRVLVIADNAAQLSQVLPLRPTGSKHRMIVTSRNNLPIPGARRVEVDVLPAADAQAVLELALRATDPDDTRVADDPAAASELVRLCGYLPLALRIVAELLADQPERTVADLVWVLSAAQDRLGELAYDDSLGVRTAFDASYQRLPDAQRQLFRLMALNPGPHISIAAAAALADEPEDVVRRSLQALRRAHLIQPAPDGVGYGFHDLLRLYADGRCHQEESVDDRADATHRLLDHYRDAAWDADMHLNVRRINDLAEQHSTARFTDRSAALAWLDAQRENLVAAVDLAVREGFDTHAQDLPVCLYAYFYLHKHWDDWVTTSEHGLAAAVRLGDKRGEAAIRNRLGGAYRELDRFDEAIECHTLALTCWQDVGDRRSMGVTLTSLGNAYLDAKQPDEAMRCLQQALDLLTEPSDRPARGITMTSLGNAYHELSRLPEALTCYHQALAINREEQDRHGQAVTLLNLGIAHDRLHQFDAALECNQQALTICQELGDHHGQAHAHSNLSIVYWSLGRRDAAIESSHKALAIFNHLRMPDLARRERAVLMIIDWAEQDSP</sequence>
<keyword evidence="2" id="KW-0547">Nucleotide-binding</keyword>
<dbReference type="SMART" id="SM00028">
    <property type="entry name" value="TPR"/>
    <property type="match status" value="5"/>
</dbReference>
<dbReference type="InterPro" id="IPR011990">
    <property type="entry name" value="TPR-like_helical_dom_sf"/>
</dbReference>
<feature type="repeat" description="TPR" evidence="1">
    <location>
        <begin position="502"/>
        <end position="535"/>
    </location>
</feature>
<dbReference type="PANTHER" id="PTHR47691:SF3">
    <property type="entry name" value="HTH-TYPE TRANSCRIPTIONAL REGULATOR RV0890C-RELATED"/>
    <property type="match status" value="1"/>
</dbReference>
<accession>A0ABW2TWS8</accession>
<gene>
    <name evidence="2" type="ORF">ACFQV2_31505</name>
</gene>
<proteinExistence type="predicted"/>
<dbReference type="PANTHER" id="PTHR47691">
    <property type="entry name" value="REGULATOR-RELATED"/>
    <property type="match status" value="1"/>
</dbReference>
<name>A0ABW2TWS8_9PSEU</name>
<dbReference type="GO" id="GO:0005524">
    <property type="term" value="F:ATP binding"/>
    <property type="evidence" value="ECO:0007669"/>
    <property type="project" value="UniProtKB-KW"/>
</dbReference>
<dbReference type="SUPFAM" id="SSF48452">
    <property type="entry name" value="TPR-like"/>
    <property type="match status" value="1"/>
</dbReference>
<dbReference type="PRINTS" id="PR00364">
    <property type="entry name" value="DISEASERSIST"/>
</dbReference>
<dbReference type="Pfam" id="PF13181">
    <property type="entry name" value="TPR_8"/>
    <property type="match status" value="1"/>
</dbReference>
<evidence type="ECO:0000313" key="2">
    <source>
        <dbReference type="EMBL" id="MFC7617278.1"/>
    </source>
</evidence>
<protein>
    <submittedName>
        <fullName evidence="2">ATP-binding protein</fullName>
    </submittedName>
</protein>
<dbReference type="InterPro" id="IPR027417">
    <property type="entry name" value="P-loop_NTPase"/>
</dbReference>
<organism evidence="2 3">
    <name type="scientific">Actinokineospora soli</name>
    <dbReference type="NCBI Taxonomy" id="1048753"/>
    <lineage>
        <taxon>Bacteria</taxon>
        <taxon>Bacillati</taxon>
        <taxon>Actinomycetota</taxon>
        <taxon>Actinomycetes</taxon>
        <taxon>Pseudonocardiales</taxon>
        <taxon>Pseudonocardiaceae</taxon>
        <taxon>Actinokineospora</taxon>
    </lineage>
</organism>
<comment type="caution">
    <text evidence="2">The sequence shown here is derived from an EMBL/GenBank/DDBJ whole genome shotgun (WGS) entry which is preliminary data.</text>
</comment>
<evidence type="ECO:0000256" key="1">
    <source>
        <dbReference type="PROSITE-ProRule" id="PRU00339"/>
    </source>
</evidence>
<dbReference type="InterPro" id="IPR019734">
    <property type="entry name" value="TPR_rpt"/>
</dbReference>